<dbReference type="RefSeq" id="WP_244379031.1">
    <property type="nucleotide sequence ID" value="NZ_CP083239.1"/>
</dbReference>
<evidence type="ECO:0000313" key="1">
    <source>
        <dbReference type="EMBL" id="UOK71672.1"/>
    </source>
</evidence>
<dbReference type="AlphaFoldDB" id="A0A9E6ZX86"/>
<sequence length="60" mass="6771">MSRTLKDTTTRLLGEQLRAAEVRAERYEEALRKIVERADNGALGTSKVQDMRRIAADVLP</sequence>
<dbReference type="EMBL" id="CP083239">
    <property type="protein sequence ID" value="UOK71672.1"/>
    <property type="molecule type" value="Genomic_DNA"/>
</dbReference>
<proteinExistence type="predicted"/>
<dbReference type="KEGG" id="apol:K9D25_02815"/>
<gene>
    <name evidence="1" type="ORF">K9D25_02815</name>
</gene>
<evidence type="ECO:0000313" key="2">
    <source>
        <dbReference type="Proteomes" id="UP000831684"/>
    </source>
</evidence>
<reference evidence="1" key="1">
    <citation type="submission" date="2021-09" db="EMBL/GenBank/DDBJ databases">
        <title>Network and meta-omics reveal the key degrader and cooperation patterns in an efficient 1,4-dioxane-degrading microbial community.</title>
        <authorList>
            <person name="Dai C."/>
        </authorList>
    </citation>
    <scope>NUCLEOTIDE SEQUENCE</scope>
    <source>
        <strain evidence="1">ZM13</strain>
    </source>
</reference>
<name>A0A9E6ZX86_9HYPH</name>
<dbReference type="Proteomes" id="UP000831684">
    <property type="component" value="Chromosome"/>
</dbReference>
<accession>A0A9E6ZX86</accession>
<protein>
    <submittedName>
        <fullName evidence="1">Uncharacterized protein</fullName>
    </submittedName>
</protein>
<organism evidence="1 2">
    <name type="scientific">Ancylobacter polymorphus</name>
    <dbReference type="NCBI Taxonomy" id="223390"/>
    <lineage>
        <taxon>Bacteria</taxon>
        <taxon>Pseudomonadati</taxon>
        <taxon>Pseudomonadota</taxon>
        <taxon>Alphaproteobacteria</taxon>
        <taxon>Hyphomicrobiales</taxon>
        <taxon>Xanthobacteraceae</taxon>
        <taxon>Ancylobacter</taxon>
    </lineage>
</organism>